<accession>A0A5B9NA86</accession>
<keyword evidence="2" id="KW-1185">Reference proteome</keyword>
<name>A0A5B9NA86_9CAUD</name>
<dbReference type="Proteomes" id="UP000322840">
    <property type="component" value="Segment"/>
</dbReference>
<gene>
    <name evidence="1" type="ORF">CPT_Saba_029</name>
</gene>
<proteinExistence type="predicted"/>
<evidence type="ECO:0000313" key="2">
    <source>
        <dbReference type="Proteomes" id="UP000322840"/>
    </source>
</evidence>
<evidence type="ECO:0000313" key="1">
    <source>
        <dbReference type="EMBL" id="QEG09402.1"/>
    </source>
</evidence>
<organism evidence="1 2">
    <name type="scientific">Proteus phage Saba</name>
    <dbReference type="NCBI Taxonomy" id="2596672"/>
    <lineage>
        <taxon>Viruses</taxon>
        <taxon>Duplodnaviria</taxon>
        <taxon>Heunggongvirae</taxon>
        <taxon>Uroviricota</taxon>
        <taxon>Caudoviricetes</taxon>
        <taxon>Casjensviridae</taxon>
        <taxon>Cenphatecvirus</taxon>
        <taxon>Cenphatecvirus saba</taxon>
    </lineage>
</organism>
<sequence length="265" mass="29254">MSTPEIHSSLEITFLPPMSDFATDRPPLSHPIIIPTPSTLRASVHINAKPGKGSPRVEIDGVFKDGTPAANFTGYFPELEEQFLYVADLMREGYTRKMIVPFRTGRDESELREVERTVPGVEGNINFEVYLHDYGEKSAVETMRIIQEARDSGQVDDGGIVSASIITSYSYGEVHPVSCLPRDVARILERRNQLAHALDLLGDEANLLTLAGGDFPSYPAPNPDDIAARYFSEGYKNVVILRLGKPYTAGDPAQMFYFDKGTVGL</sequence>
<protein>
    <submittedName>
        <fullName evidence="1">Uncharacterized protein</fullName>
    </submittedName>
</protein>
<dbReference type="EMBL" id="MN062188">
    <property type="protein sequence ID" value="QEG09402.1"/>
    <property type="molecule type" value="Genomic_DNA"/>
</dbReference>
<reference evidence="2" key="1">
    <citation type="submission" date="2019-06" db="EMBL/GenBank/DDBJ databases">
        <title>The Complete Genome of Proteus mirabilis Siphophage Saba.</title>
        <authorList>
            <person name="Nyugen J."/>
            <person name="Harb L."/>
            <person name="Moreland R."/>
            <person name="Liu M."/>
            <person name="Ramsey J."/>
        </authorList>
    </citation>
    <scope>NUCLEOTIDE SEQUENCE [LARGE SCALE GENOMIC DNA]</scope>
</reference>